<keyword evidence="1" id="KW-0597">Phosphoprotein</keyword>
<dbReference type="InterPro" id="IPR007492">
    <property type="entry name" value="LytTR_DNA-bd_dom"/>
</dbReference>
<dbReference type="InterPro" id="IPR001789">
    <property type="entry name" value="Sig_transdc_resp-reg_receiver"/>
</dbReference>
<dbReference type="PANTHER" id="PTHR37299:SF1">
    <property type="entry name" value="STAGE 0 SPORULATION PROTEIN A HOMOLOG"/>
    <property type="match status" value="1"/>
</dbReference>
<gene>
    <name evidence="4" type="ORF">RM553_01970</name>
</gene>
<dbReference type="Pfam" id="PF04397">
    <property type="entry name" value="LytTR"/>
    <property type="match status" value="1"/>
</dbReference>
<proteinExistence type="predicted"/>
<reference evidence="4 5" key="1">
    <citation type="submission" date="2023-09" db="EMBL/GenBank/DDBJ databases">
        <authorList>
            <person name="Rey-Velasco X."/>
        </authorList>
    </citation>
    <scope>NUCLEOTIDE SEQUENCE [LARGE SCALE GENOMIC DNA]</scope>
    <source>
        <strain evidence="4 5">F363</strain>
    </source>
</reference>
<dbReference type="PROSITE" id="PS50110">
    <property type="entry name" value="RESPONSE_REGULATORY"/>
    <property type="match status" value="1"/>
</dbReference>
<keyword evidence="5" id="KW-1185">Reference proteome</keyword>
<evidence type="ECO:0000259" key="3">
    <source>
        <dbReference type="PROSITE" id="PS50930"/>
    </source>
</evidence>
<comment type="caution">
    <text evidence="4">The sequence shown here is derived from an EMBL/GenBank/DDBJ whole genome shotgun (WGS) entry which is preliminary data.</text>
</comment>
<dbReference type="Gene3D" id="2.40.50.1020">
    <property type="entry name" value="LytTr DNA-binding domain"/>
    <property type="match status" value="1"/>
</dbReference>
<evidence type="ECO:0000259" key="2">
    <source>
        <dbReference type="PROSITE" id="PS50110"/>
    </source>
</evidence>
<evidence type="ECO:0000256" key="1">
    <source>
        <dbReference type="PROSITE-ProRule" id="PRU00169"/>
    </source>
</evidence>
<dbReference type="SMART" id="SM00850">
    <property type="entry name" value="LytTR"/>
    <property type="match status" value="1"/>
</dbReference>
<dbReference type="RefSeq" id="WP_311533296.1">
    <property type="nucleotide sequence ID" value="NZ_JAVRHQ010000001.1"/>
</dbReference>
<accession>A0ABU3C5G4</accession>
<evidence type="ECO:0000313" key="4">
    <source>
        <dbReference type="EMBL" id="MDT0641588.1"/>
    </source>
</evidence>
<feature type="modified residue" description="4-aspartylphosphate" evidence="1">
    <location>
        <position position="75"/>
    </location>
</feature>
<dbReference type="InterPro" id="IPR046947">
    <property type="entry name" value="LytR-like"/>
</dbReference>
<name>A0ABU3C5G4_9FLAO</name>
<dbReference type="EMBL" id="JAVRHQ010000001">
    <property type="protein sequence ID" value="MDT0641588.1"/>
    <property type="molecule type" value="Genomic_DNA"/>
</dbReference>
<dbReference type="PROSITE" id="PS50930">
    <property type="entry name" value="HTH_LYTTR"/>
    <property type="match status" value="1"/>
</dbReference>
<keyword evidence="4" id="KW-0238">DNA-binding</keyword>
<organism evidence="4 5">
    <name type="scientific">Autumnicola tepida</name>
    <dbReference type="NCBI Taxonomy" id="3075595"/>
    <lineage>
        <taxon>Bacteria</taxon>
        <taxon>Pseudomonadati</taxon>
        <taxon>Bacteroidota</taxon>
        <taxon>Flavobacteriia</taxon>
        <taxon>Flavobacteriales</taxon>
        <taxon>Flavobacteriaceae</taxon>
        <taxon>Autumnicola</taxon>
    </lineage>
</organism>
<feature type="domain" description="Response regulatory" evidence="2">
    <location>
        <begin position="24"/>
        <end position="143"/>
    </location>
</feature>
<dbReference type="Gene3D" id="3.40.50.2300">
    <property type="match status" value="1"/>
</dbReference>
<evidence type="ECO:0000313" key="5">
    <source>
        <dbReference type="Proteomes" id="UP001262889"/>
    </source>
</evidence>
<feature type="domain" description="HTH LytTR-type" evidence="3">
    <location>
        <begin position="154"/>
        <end position="256"/>
    </location>
</feature>
<dbReference type="InterPro" id="IPR011006">
    <property type="entry name" value="CheY-like_superfamily"/>
</dbReference>
<dbReference type="SUPFAM" id="SSF52172">
    <property type="entry name" value="CheY-like"/>
    <property type="match status" value="1"/>
</dbReference>
<sequence length="265" mass="31224">MWENQSGSCEFFYNFDQNYNLLKSYYILNNDSCTSCNLCEIFEEFPEFYCSGVNDDYEEGMNAILKNSPDIVFIDIDANPDRKYSDVFSYCSEIDTYIQKKPLYVALSIDTSKAYMALKNKFYDYILKPGKELEIRKIILQLVKEQKPFLDNTLCLKSYKDYTLLSVDEILFLQADNNATDFILRNDKKVSAFKTLKSFEMVLPDNFLRIHHSYIVNKHYISRINFGKLKCYLNQNKVSLPFSKSYRHNLHSLEELLEQKAISFN</sequence>
<dbReference type="PANTHER" id="PTHR37299">
    <property type="entry name" value="TRANSCRIPTIONAL REGULATOR-RELATED"/>
    <property type="match status" value="1"/>
</dbReference>
<dbReference type="Proteomes" id="UP001262889">
    <property type="component" value="Unassembled WGS sequence"/>
</dbReference>
<dbReference type="GO" id="GO:0003677">
    <property type="term" value="F:DNA binding"/>
    <property type="evidence" value="ECO:0007669"/>
    <property type="project" value="UniProtKB-KW"/>
</dbReference>
<protein>
    <submittedName>
        <fullName evidence="4">LytTR family DNA-binding domain-containing protein</fullName>
    </submittedName>
</protein>